<evidence type="ECO:0000313" key="2">
    <source>
        <dbReference type="EMBL" id="MBC5850788.1"/>
    </source>
</evidence>
<organism evidence="2 3">
    <name type="scientific">Vibrio metschnikovii</name>
    <dbReference type="NCBI Taxonomy" id="28172"/>
    <lineage>
        <taxon>Bacteria</taxon>
        <taxon>Pseudomonadati</taxon>
        <taxon>Pseudomonadota</taxon>
        <taxon>Gammaproteobacteria</taxon>
        <taxon>Vibrionales</taxon>
        <taxon>Vibrionaceae</taxon>
        <taxon>Vibrio</taxon>
    </lineage>
</organism>
<dbReference type="AlphaFoldDB" id="A0A9X0UM78"/>
<dbReference type="CDD" id="cd14727">
    <property type="entry name" value="ChanN-like"/>
    <property type="match status" value="1"/>
</dbReference>
<comment type="caution">
    <text evidence="2">The sequence shown here is derived from an EMBL/GenBank/DDBJ whole genome shotgun (WGS) entry which is preliminary data.</text>
</comment>
<sequence length="307" mass="35127">MRIFITLALSIWLIGCSASNSRQISDFYDYQLASPQGEWLALSNLPDAVKQADVILVGEWHTHSAIHKFQADLLRTLIEHHHPIVLSMEQFSRDSQPYLDQYLQGEIGEQYLIEQSNAWPNYASDYRPLVELAKHHQRPIIAANAPKNMVRCIGQQGIEYLDKLPKEQRHWVAKEINLSDSPYKAHFMASMHHGKPTQHEQQFAAQMTWDETMAESIVDYLAAYPHQQVLHIAGAFHIQQGLGTAAVIHQRNPNLSIAIITPTSQLTEQSSDFQLLVLPMPIRYLQPAHQWQAIERLKNRNTDLSCD</sequence>
<dbReference type="Pfam" id="PF04187">
    <property type="entry name" value="Cofac_haem_bdg"/>
    <property type="match status" value="1"/>
</dbReference>
<feature type="domain" description="Haem-binding uptake Tiki superfamily ChaN" evidence="1">
    <location>
        <begin position="47"/>
        <end position="246"/>
    </location>
</feature>
<dbReference type="Proteomes" id="UP000615796">
    <property type="component" value="Unassembled WGS sequence"/>
</dbReference>
<dbReference type="InterPro" id="IPR007314">
    <property type="entry name" value="Cofac_haem-bd_dom"/>
</dbReference>
<dbReference type="SUPFAM" id="SSF159501">
    <property type="entry name" value="EreA/ChaN-like"/>
    <property type="match status" value="1"/>
</dbReference>
<gene>
    <name evidence="2" type="ORF">H8Q88_07400</name>
</gene>
<evidence type="ECO:0000313" key="3">
    <source>
        <dbReference type="Proteomes" id="UP000615796"/>
    </source>
</evidence>
<keyword evidence="3" id="KW-1185">Reference proteome</keyword>
<dbReference type="RefSeq" id="WP_187025749.1">
    <property type="nucleotide sequence ID" value="NZ_CAWQLT010000001.1"/>
</dbReference>
<dbReference type="PIRSF" id="PIRSF020419">
    <property type="entry name" value="Fe_uptake_reg_CjrA_prd"/>
    <property type="match status" value="1"/>
</dbReference>
<reference evidence="2" key="1">
    <citation type="submission" date="2020-08" db="EMBL/GenBank/DDBJ databases">
        <title>Genome Sequencing and Pan-Genome Analysis of Migratory bird Vibrio Strains, Inner Mongolia.</title>
        <authorList>
            <person name="Zheng L."/>
        </authorList>
    </citation>
    <scope>NUCLEOTIDE SEQUENCE</scope>
    <source>
        <strain evidence="2">M13F</strain>
    </source>
</reference>
<keyword evidence="2" id="KW-0449">Lipoprotein</keyword>
<dbReference type="PROSITE" id="PS51257">
    <property type="entry name" value="PROKAR_LIPOPROTEIN"/>
    <property type="match status" value="1"/>
</dbReference>
<dbReference type="Gene3D" id="3.40.50.11550">
    <property type="match status" value="1"/>
</dbReference>
<proteinExistence type="predicted"/>
<name>A0A9X0UM78_VIBME</name>
<evidence type="ECO:0000259" key="1">
    <source>
        <dbReference type="Pfam" id="PF04187"/>
    </source>
</evidence>
<dbReference type="EMBL" id="JACRUP010000003">
    <property type="protein sequence ID" value="MBC5850788.1"/>
    <property type="molecule type" value="Genomic_DNA"/>
</dbReference>
<accession>A0A9X0UM78</accession>
<protein>
    <submittedName>
        <fullName evidence="2">ChaN family lipoprotein</fullName>
    </submittedName>
</protein>
<dbReference type="InterPro" id="IPR016773">
    <property type="entry name" value="Fe3_uptake_reg_CjrA_prd"/>
</dbReference>